<dbReference type="InterPro" id="IPR001227">
    <property type="entry name" value="Ac_transferase_dom_sf"/>
</dbReference>
<feature type="domain" description="Malonyl-CoA:ACP transacylase (MAT)" evidence="7">
    <location>
        <begin position="18"/>
        <end position="313"/>
    </location>
</feature>
<dbReference type="EC" id="2.3.1.39" evidence="1 6"/>
<keyword evidence="4 6" id="KW-0012">Acyltransferase</keyword>
<dbReference type="SMART" id="SM00827">
    <property type="entry name" value="PKS_AT"/>
    <property type="match status" value="1"/>
</dbReference>
<accession>A0ABR8RJ07</accession>
<dbReference type="PIRSF" id="PIRSF000446">
    <property type="entry name" value="Mct"/>
    <property type="match status" value="1"/>
</dbReference>
<dbReference type="Pfam" id="PF00698">
    <property type="entry name" value="Acyl_transf_1"/>
    <property type="match status" value="1"/>
</dbReference>
<dbReference type="PANTHER" id="PTHR42681">
    <property type="entry name" value="MALONYL-COA-ACYL CARRIER PROTEIN TRANSACYLASE, MITOCHONDRIAL"/>
    <property type="match status" value="1"/>
</dbReference>
<dbReference type="Gene3D" id="3.40.366.10">
    <property type="entry name" value="Malonyl-Coenzyme A Acyl Carrier Protein, domain 2"/>
    <property type="match status" value="1"/>
</dbReference>
<dbReference type="SUPFAM" id="SSF52151">
    <property type="entry name" value="FabD/lysophospholipase-like"/>
    <property type="match status" value="1"/>
</dbReference>
<dbReference type="PANTHER" id="PTHR42681:SF1">
    <property type="entry name" value="MALONYL-COA-ACYL CARRIER PROTEIN TRANSACYLASE, MITOCHONDRIAL"/>
    <property type="match status" value="1"/>
</dbReference>
<evidence type="ECO:0000256" key="6">
    <source>
        <dbReference type="PIRNR" id="PIRNR000446"/>
    </source>
</evidence>
<organism evidence="8 9">
    <name type="scientific">Psychrobacter communis</name>
    <dbReference type="NCBI Taxonomy" id="2762238"/>
    <lineage>
        <taxon>Bacteria</taxon>
        <taxon>Pseudomonadati</taxon>
        <taxon>Pseudomonadota</taxon>
        <taxon>Gammaproteobacteria</taxon>
        <taxon>Moraxellales</taxon>
        <taxon>Moraxellaceae</taxon>
        <taxon>Psychrobacter</taxon>
    </lineage>
</organism>
<dbReference type="InterPro" id="IPR004410">
    <property type="entry name" value="Malonyl_CoA-ACP_transAc_FabD"/>
</dbReference>
<name>A0ABR8RJ07_9GAMM</name>
<gene>
    <name evidence="8" type="primary">fabD</name>
    <name evidence="8" type="ORF">H9653_07115</name>
</gene>
<comment type="catalytic activity">
    <reaction evidence="5 6">
        <text>holo-[ACP] + malonyl-CoA = malonyl-[ACP] + CoA</text>
        <dbReference type="Rhea" id="RHEA:41792"/>
        <dbReference type="Rhea" id="RHEA-COMP:9623"/>
        <dbReference type="Rhea" id="RHEA-COMP:9685"/>
        <dbReference type="ChEBI" id="CHEBI:57287"/>
        <dbReference type="ChEBI" id="CHEBI:57384"/>
        <dbReference type="ChEBI" id="CHEBI:64479"/>
        <dbReference type="ChEBI" id="CHEBI:78449"/>
        <dbReference type="EC" id="2.3.1.39"/>
    </reaction>
</comment>
<dbReference type="Proteomes" id="UP000606724">
    <property type="component" value="Unassembled WGS sequence"/>
</dbReference>
<dbReference type="InterPro" id="IPR016035">
    <property type="entry name" value="Acyl_Trfase/lysoPLipase"/>
</dbReference>
<evidence type="ECO:0000256" key="5">
    <source>
        <dbReference type="ARBA" id="ARBA00048462"/>
    </source>
</evidence>
<dbReference type="SUPFAM" id="SSF55048">
    <property type="entry name" value="Probable ACP-binding domain of malonyl-CoA ACP transacylase"/>
    <property type="match status" value="1"/>
</dbReference>
<sequence length="322" mass="34580">MASVPDMVKKQPTRIAVLFPGQGSQVVGMLSELAETYPEIRDTFTEASTALGEDLWVICQDEDKLNQTQYTQPALLTASIAIWRILQQKIEDKPCYLAGHSLGEYSALCAAGVISLADAVKLVHKRGQLMQEAVAGVDTAMAAVLGLEDHRVENLCEQATEHVDDAIVGAANFNSPGQVVVSGNAAGVNAVIDKVQNTGKKAIPLKVSVPSHCALMEPATSALAQELAAIQFDQATIPVIQNRHARVESNAVAIKQALTEQLSEPVLWSKTMQELADKQINILIECGSGNVLSNLAKRQAHPIVSYPTDKPARLDKLMEVLS</sequence>
<dbReference type="GO" id="GO:0004314">
    <property type="term" value="F:[acyl-carrier-protein] S-malonyltransferase activity"/>
    <property type="evidence" value="ECO:0007669"/>
    <property type="project" value="UniProtKB-EC"/>
</dbReference>
<keyword evidence="3 6" id="KW-0808">Transferase</keyword>
<dbReference type="EMBL" id="JACSQR010000016">
    <property type="protein sequence ID" value="MBD7947786.1"/>
    <property type="molecule type" value="Genomic_DNA"/>
</dbReference>
<dbReference type="NCBIfam" id="TIGR00128">
    <property type="entry name" value="fabD"/>
    <property type="match status" value="1"/>
</dbReference>
<comment type="similarity">
    <text evidence="6">Belongs to the fabD family.</text>
</comment>
<dbReference type="RefSeq" id="WP_191691529.1">
    <property type="nucleotide sequence ID" value="NZ_JACSQR010000016.1"/>
</dbReference>
<proteinExistence type="inferred from homology"/>
<evidence type="ECO:0000256" key="3">
    <source>
        <dbReference type="ARBA" id="ARBA00022679"/>
    </source>
</evidence>
<dbReference type="Gene3D" id="3.30.70.250">
    <property type="entry name" value="Malonyl-CoA ACP transacylase, ACP-binding"/>
    <property type="match status" value="1"/>
</dbReference>
<dbReference type="InterPro" id="IPR024925">
    <property type="entry name" value="Malonyl_CoA-ACP_transAc"/>
</dbReference>
<reference evidence="8 9" key="1">
    <citation type="submission" date="2020-08" db="EMBL/GenBank/DDBJ databases">
        <title>A Genomic Blueprint of the Chicken Gut Microbiome.</title>
        <authorList>
            <person name="Gilroy R."/>
            <person name="Ravi A."/>
            <person name="Getino M."/>
            <person name="Pursley I."/>
            <person name="Horton D.L."/>
            <person name="Alikhan N.-F."/>
            <person name="Baker D."/>
            <person name="Gharbi K."/>
            <person name="Hall N."/>
            <person name="Watson M."/>
            <person name="Adriaenssens E.M."/>
            <person name="Foster-Nyarko E."/>
            <person name="Jarju S."/>
            <person name="Secka A."/>
            <person name="Antonio M."/>
            <person name="Oren A."/>
            <person name="Chaudhuri R."/>
            <person name="La Ragione R.M."/>
            <person name="Hildebrand F."/>
            <person name="Pallen M.J."/>
        </authorList>
    </citation>
    <scope>NUCLEOTIDE SEQUENCE [LARGE SCALE GENOMIC DNA]</scope>
    <source>
        <strain evidence="8 9">Sa4CVA2</strain>
    </source>
</reference>
<evidence type="ECO:0000313" key="8">
    <source>
        <dbReference type="EMBL" id="MBD7947786.1"/>
    </source>
</evidence>
<evidence type="ECO:0000256" key="4">
    <source>
        <dbReference type="ARBA" id="ARBA00023315"/>
    </source>
</evidence>
<protein>
    <recommendedName>
        <fullName evidence="2 6">Malonyl CoA-acyl carrier protein transacylase</fullName>
        <ecNumber evidence="1 6">2.3.1.39</ecNumber>
    </recommendedName>
</protein>
<evidence type="ECO:0000313" key="9">
    <source>
        <dbReference type="Proteomes" id="UP000606724"/>
    </source>
</evidence>
<evidence type="ECO:0000256" key="1">
    <source>
        <dbReference type="ARBA" id="ARBA00013258"/>
    </source>
</evidence>
<keyword evidence="9" id="KW-1185">Reference proteome</keyword>
<evidence type="ECO:0000259" key="7">
    <source>
        <dbReference type="SMART" id="SM00827"/>
    </source>
</evidence>
<dbReference type="InterPro" id="IPR014043">
    <property type="entry name" value="Acyl_transferase_dom"/>
</dbReference>
<evidence type="ECO:0000256" key="2">
    <source>
        <dbReference type="ARBA" id="ARBA00018953"/>
    </source>
</evidence>
<comment type="caution">
    <text evidence="8">The sequence shown here is derived from an EMBL/GenBank/DDBJ whole genome shotgun (WGS) entry which is preliminary data.</text>
</comment>
<dbReference type="InterPro" id="IPR050858">
    <property type="entry name" value="Mal-CoA-ACP_Trans/PKS_FabD"/>
</dbReference>
<dbReference type="InterPro" id="IPR016036">
    <property type="entry name" value="Malonyl_transacylase_ACP-bd"/>
</dbReference>